<reference evidence="6 7" key="1">
    <citation type="submission" date="2019-03" db="EMBL/GenBank/DDBJ databases">
        <title>Bradyrhizobium strains diversity.</title>
        <authorList>
            <person name="Urquiaga M.C.O."/>
            <person name="Hungria M."/>
            <person name="Delamuta J.R.M."/>
            <person name="Klepa M.S."/>
        </authorList>
    </citation>
    <scope>NUCLEOTIDE SEQUENCE [LARGE SCALE GENOMIC DNA]</scope>
    <source>
        <strain evidence="6 7">CNPSo 3426</strain>
    </source>
</reference>
<dbReference type="GO" id="GO:0032259">
    <property type="term" value="P:methylation"/>
    <property type="evidence" value="ECO:0007669"/>
    <property type="project" value="UniProtKB-KW"/>
</dbReference>
<comment type="catalytic activity">
    <reaction evidence="5">
        <text>a 2'-deoxyadenosine in DNA + S-adenosyl-L-methionine = an N(6)-methyl-2'-deoxyadenosine in DNA + S-adenosyl-L-homocysteine + H(+)</text>
        <dbReference type="Rhea" id="RHEA:15197"/>
        <dbReference type="Rhea" id="RHEA-COMP:12418"/>
        <dbReference type="Rhea" id="RHEA-COMP:12419"/>
        <dbReference type="ChEBI" id="CHEBI:15378"/>
        <dbReference type="ChEBI" id="CHEBI:57856"/>
        <dbReference type="ChEBI" id="CHEBI:59789"/>
        <dbReference type="ChEBI" id="CHEBI:90615"/>
        <dbReference type="ChEBI" id="CHEBI:90616"/>
        <dbReference type="EC" id="2.1.1.72"/>
    </reaction>
</comment>
<accession>A0A4Y9P3S9</accession>
<gene>
    <name evidence="6" type="ORF">E4K64_19080</name>
</gene>
<dbReference type="Pfam" id="PF02086">
    <property type="entry name" value="MethyltransfD12"/>
    <property type="match status" value="1"/>
</dbReference>
<evidence type="ECO:0000256" key="1">
    <source>
        <dbReference type="ARBA" id="ARBA00011900"/>
    </source>
</evidence>
<evidence type="ECO:0000256" key="2">
    <source>
        <dbReference type="ARBA" id="ARBA00022603"/>
    </source>
</evidence>
<proteinExistence type="predicted"/>
<dbReference type="AlphaFoldDB" id="A0A4Y9P3S9"/>
<dbReference type="Proteomes" id="UP000297700">
    <property type="component" value="Unassembled WGS sequence"/>
</dbReference>
<evidence type="ECO:0000256" key="5">
    <source>
        <dbReference type="ARBA" id="ARBA00047942"/>
    </source>
</evidence>
<evidence type="ECO:0000313" key="6">
    <source>
        <dbReference type="EMBL" id="TFV74247.1"/>
    </source>
</evidence>
<dbReference type="EC" id="2.1.1.72" evidence="1"/>
<dbReference type="InterPro" id="IPR012327">
    <property type="entry name" value="MeTrfase_D12"/>
</dbReference>
<name>A0A4Y9P3S9_9BRAD</name>
<protein>
    <recommendedName>
        <fullName evidence="1">site-specific DNA-methyltransferase (adenine-specific)</fullName>
        <ecNumber evidence="1">2.1.1.72</ecNumber>
    </recommendedName>
</protein>
<dbReference type="GO" id="GO:0003676">
    <property type="term" value="F:nucleic acid binding"/>
    <property type="evidence" value="ECO:0007669"/>
    <property type="project" value="InterPro"/>
</dbReference>
<dbReference type="PROSITE" id="PS00092">
    <property type="entry name" value="N6_MTASE"/>
    <property type="match status" value="1"/>
</dbReference>
<dbReference type="Gene3D" id="3.40.50.150">
    <property type="entry name" value="Vaccinia Virus protein VP39"/>
    <property type="match status" value="1"/>
</dbReference>
<organism evidence="6 7">
    <name type="scientific">Bradyrhizobium frederickii</name>
    <dbReference type="NCBI Taxonomy" id="2560054"/>
    <lineage>
        <taxon>Bacteria</taxon>
        <taxon>Pseudomonadati</taxon>
        <taxon>Pseudomonadota</taxon>
        <taxon>Alphaproteobacteria</taxon>
        <taxon>Hyphomicrobiales</taxon>
        <taxon>Nitrobacteraceae</taxon>
        <taxon>Bradyrhizobium</taxon>
    </lineage>
</organism>
<dbReference type="InterPro" id="IPR002052">
    <property type="entry name" value="DNA_methylase_N6_adenine_CS"/>
</dbReference>
<comment type="caution">
    <text evidence="6">The sequence shown here is derived from an EMBL/GenBank/DDBJ whole genome shotgun (WGS) entry which is preliminary data.</text>
</comment>
<keyword evidence="4" id="KW-0949">S-adenosyl-L-methionine</keyword>
<evidence type="ECO:0000256" key="4">
    <source>
        <dbReference type="ARBA" id="ARBA00022691"/>
    </source>
</evidence>
<dbReference type="SUPFAM" id="SSF53335">
    <property type="entry name" value="S-adenosyl-L-methionine-dependent methyltransferases"/>
    <property type="match status" value="1"/>
</dbReference>
<evidence type="ECO:0000313" key="7">
    <source>
        <dbReference type="Proteomes" id="UP000297700"/>
    </source>
</evidence>
<dbReference type="GO" id="GO:0009307">
    <property type="term" value="P:DNA restriction-modification system"/>
    <property type="evidence" value="ECO:0007669"/>
    <property type="project" value="InterPro"/>
</dbReference>
<keyword evidence="3 6" id="KW-0808">Transferase</keyword>
<dbReference type="EMBL" id="SPQS01000010">
    <property type="protein sequence ID" value="TFV74247.1"/>
    <property type="molecule type" value="Genomic_DNA"/>
</dbReference>
<dbReference type="GO" id="GO:0009007">
    <property type="term" value="F:site-specific DNA-methyltransferase (adenine-specific) activity"/>
    <property type="evidence" value="ECO:0007669"/>
    <property type="project" value="UniProtKB-EC"/>
</dbReference>
<evidence type="ECO:0000256" key="3">
    <source>
        <dbReference type="ARBA" id="ARBA00022679"/>
    </source>
</evidence>
<keyword evidence="2 6" id="KW-0489">Methyltransferase</keyword>
<sequence length="328" mass="38033">MGSKKRLLPWIGQVLSTIDFESALDPFSGTGSVGYLIKTMERRVVASDFLTFSSLIARATIENNSRQLDGSHIKTLLSARRSTPSFIERTFRGIFYTPDDLKFLDRVSSNIRRLVDPHHQALAYAALFRACLKRQPRGVFTVSGDLSRYDDGRRDLRLSIEEHFIEQIEVFNQAVFNNGRRNKAMRGDVFEAPSRGVDLVYLDPPYVPRSDDNCYIKRYHFIEGLASYWDGLPVDMSTKVRKIEKKYTPFSYRKTAIEAFDRLFARFSKSIIVLSYSSNGFPDLEHLEALMRRYKKSVRLFERQHRYHFGTHENVERAKVTEYLIVGQ</sequence>
<dbReference type="InterPro" id="IPR029063">
    <property type="entry name" value="SAM-dependent_MTases_sf"/>
</dbReference>